<dbReference type="InterPro" id="IPR013087">
    <property type="entry name" value="Znf_C2H2_type"/>
</dbReference>
<dbReference type="PROSITE" id="PS50118">
    <property type="entry name" value="HMG_BOX_2"/>
    <property type="match status" value="1"/>
</dbReference>
<dbReference type="InterPro" id="IPR036910">
    <property type="entry name" value="HMG_box_dom_sf"/>
</dbReference>
<protein>
    <submittedName>
        <fullName evidence="2">Uncharacterized protein</fullName>
    </submittedName>
</protein>
<dbReference type="Gene3D" id="3.30.160.60">
    <property type="entry name" value="Classic Zinc Finger"/>
    <property type="match status" value="1"/>
</dbReference>
<dbReference type="SUPFAM" id="SSF57667">
    <property type="entry name" value="beta-beta-alpha zinc fingers"/>
    <property type="match status" value="1"/>
</dbReference>
<organism evidence="2">
    <name type="scientific">Cyprideis torosa</name>
    <dbReference type="NCBI Taxonomy" id="163714"/>
    <lineage>
        <taxon>Eukaryota</taxon>
        <taxon>Metazoa</taxon>
        <taxon>Ecdysozoa</taxon>
        <taxon>Arthropoda</taxon>
        <taxon>Crustacea</taxon>
        <taxon>Oligostraca</taxon>
        <taxon>Ostracoda</taxon>
        <taxon>Podocopa</taxon>
        <taxon>Podocopida</taxon>
        <taxon>Cytherocopina</taxon>
        <taxon>Cytheroidea</taxon>
        <taxon>Cytherideidae</taxon>
        <taxon>Cyprideis</taxon>
    </lineage>
</organism>
<dbReference type="OrthoDB" id="6347143at2759"/>
<feature type="compositionally biased region" description="Pro residues" evidence="1">
    <location>
        <begin position="220"/>
        <end position="230"/>
    </location>
</feature>
<dbReference type="InterPro" id="IPR036236">
    <property type="entry name" value="Znf_C2H2_sf"/>
</dbReference>
<feature type="non-terminal residue" evidence="2">
    <location>
        <position position="1"/>
    </location>
</feature>
<feature type="non-terminal residue" evidence="2">
    <location>
        <position position="247"/>
    </location>
</feature>
<feature type="region of interest" description="Disordered" evidence="1">
    <location>
        <begin position="196"/>
        <end position="247"/>
    </location>
</feature>
<evidence type="ECO:0000256" key="1">
    <source>
        <dbReference type="SAM" id="MobiDB-lite"/>
    </source>
</evidence>
<feature type="compositionally biased region" description="Basic and acidic residues" evidence="1">
    <location>
        <begin position="231"/>
        <end position="247"/>
    </location>
</feature>
<gene>
    <name evidence="2" type="ORF">CTOB1V02_LOCUS9641</name>
</gene>
<sequence length="247" mass="26745">TPSARPAIPPPQNAATLNKAAKPKQPKRGYILFSSHTYHRFEKENPQANFTELSKIMGELPPCEREDASSSNQPPSSSTSLNEGAHVGGSGGSVGGSPSSSQTAASTFMYSCELVDCTRVFPDSVELISHFTEHGITFEGNVLPPEGQQFLCPWRGCTRPFPDMKKLVTHLKNIHILKQERLKRAYLSGQIVASETVTSTNNEEVPSSSNQSAVKHESEAPPPMSHAPPAPEEKEVGLRPKMEPSDG</sequence>
<evidence type="ECO:0000313" key="2">
    <source>
        <dbReference type="EMBL" id="CAD7231798.1"/>
    </source>
</evidence>
<dbReference type="PROSITE" id="PS00028">
    <property type="entry name" value="ZINC_FINGER_C2H2_1"/>
    <property type="match status" value="2"/>
</dbReference>
<dbReference type="AlphaFoldDB" id="A0A7R8WJR3"/>
<feature type="compositionally biased region" description="Low complexity" evidence="1">
    <location>
        <begin position="69"/>
        <end position="80"/>
    </location>
</feature>
<dbReference type="InterPro" id="IPR009071">
    <property type="entry name" value="HMG_box_dom"/>
</dbReference>
<dbReference type="EMBL" id="OB663878">
    <property type="protein sequence ID" value="CAD7231798.1"/>
    <property type="molecule type" value="Genomic_DNA"/>
</dbReference>
<dbReference type="PROSITE" id="PS50157">
    <property type="entry name" value="ZINC_FINGER_C2H2_2"/>
    <property type="match status" value="2"/>
</dbReference>
<dbReference type="GO" id="GO:0003677">
    <property type="term" value="F:DNA binding"/>
    <property type="evidence" value="ECO:0007669"/>
    <property type="project" value="UniProtKB-UniRule"/>
</dbReference>
<feature type="compositionally biased region" description="Polar residues" evidence="1">
    <location>
        <begin position="196"/>
        <end position="213"/>
    </location>
</feature>
<dbReference type="SUPFAM" id="SSF47095">
    <property type="entry name" value="HMG-box"/>
    <property type="match status" value="1"/>
</dbReference>
<name>A0A7R8WJR3_9CRUS</name>
<feature type="compositionally biased region" description="Gly residues" evidence="1">
    <location>
        <begin position="86"/>
        <end position="95"/>
    </location>
</feature>
<feature type="region of interest" description="Disordered" evidence="1">
    <location>
        <begin position="43"/>
        <end position="100"/>
    </location>
</feature>
<dbReference type="Gene3D" id="1.10.30.10">
    <property type="entry name" value="High mobility group box domain"/>
    <property type="match status" value="1"/>
</dbReference>
<dbReference type="GO" id="GO:0005634">
    <property type="term" value="C:nucleus"/>
    <property type="evidence" value="ECO:0007669"/>
    <property type="project" value="UniProtKB-UniRule"/>
</dbReference>
<feature type="region of interest" description="Disordered" evidence="1">
    <location>
        <begin position="1"/>
        <end position="28"/>
    </location>
</feature>
<reference evidence="2" key="1">
    <citation type="submission" date="2020-11" db="EMBL/GenBank/DDBJ databases">
        <authorList>
            <person name="Tran Van P."/>
        </authorList>
    </citation>
    <scope>NUCLEOTIDE SEQUENCE</scope>
</reference>
<accession>A0A7R8WJR3</accession>
<dbReference type="SMART" id="SM00355">
    <property type="entry name" value="ZnF_C2H2"/>
    <property type="match status" value="2"/>
</dbReference>
<proteinExistence type="predicted"/>